<proteinExistence type="predicted"/>
<feature type="transmembrane region" description="Helical" evidence="1">
    <location>
        <begin position="87"/>
        <end position="108"/>
    </location>
</feature>
<dbReference type="AlphaFoldDB" id="A0A444JCI3"/>
<name>A0A444JCI3_9BACT</name>
<feature type="transmembrane region" description="Helical" evidence="1">
    <location>
        <begin position="57"/>
        <end position="75"/>
    </location>
</feature>
<dbReference type="EMBL" id="MTKS01000222">
    <property type="protein sequence ID" value="RWX51048.1"/>
    <property type="molecule type" value="Genomic_DNA"/>
</dbReference>
<evidence type="ECO:0000313" key="5">
    <source>
        <dbReference type="Proteomes" id="UP000288892"/>
    </source>
</evidence>
<gene>
    <name evidence="2" type="ORF">VU00_10184</name>
    <name evidence="3" type="ORF">VU01_12223</name>
</gene>
<evidence type="ECO:0000313" key="3">
    <source>
        <dbReference type="EMBL" id="RWX51048.1"/>
    </source>
</evidence>
<dbReference type="EMBL" id="MTKR01000018">
    <property type="protein sequence ID" value="RWX50810.1"/>
    <property type="molecule type" value="Genomic_DNA"/>
</dbReference>
<accession>A0A444JCI3</accession>
<dbReference type="Proteomes" id="UP000287615">
    <property type="component" value="Unassembled WGS sequence"/>
</dbReference>
<evidence type="ECO:0000313" key="2">
    <source>
        <dbReference type="EMBL" id="RWX50810.1"/>
    </source>
</evidence>
<keyword evidence="5" id="KW-1185">Reference proteome</keyword>
<comment type="caution">
    <text evidence="2">The sequence shown here is derived from an EMBL/GenBank/DDBJ whole genome shotgun (WGS) entry which is preliminary data.</text>
</comment>
<keyword evidence="1" id="KW-1133">Transmembrane helix</keyword>
<evidence type="ECO:0000313" key="4">
    <source>
        <dbReference type="Proteomes" id="UP000287615"/>
    </source>
</evidence>
<dbReference type="Proteomes" id="UP000288892">
    <property type="component" value="Unassembled WGS sequence"/>
</dbReference>
<protein>
    <submittedName>
        <fullName evidence="2">Uncharacterized protein</fullName>
    </submittedName>
</protein>
<reference evidence="4 5" key="1">
    <citation type="submission" date="2017-01" db="EMBL/GenBank/DDBJ databases">
        <title>The cable genome- insights into the physiology and evolution of filamentous bacteria capable of sulfide oxidation via long distance electron transfer.</title>
        <authorList>
            <person name="Schreiber L."/>
            <person name="Bjerg J.T."/>
            <person name="Boggild A."/>
            <person name="Van De Vossenberg J."/>
            <person name="Meysman F."/>
            <person name="Nielsen L.P."/>
            <person name="Schramm A."/>
            <person name="Kjeldsen K.U."/>
        </authorList>
    </citation>
    <scope>NUCLEOTIDE SEQUENCE [LARGE SCALE GENOMIC DNA]</scope>
    <source>
        <strain evidence="2">A3</strain>
        <strain evidence="3">A5</strain>
    </source>
</reference>
<keyword evidence="1" id="KW-0472">Membrane</keyword>
<organism evidence="2 4">
    <name type="scientific">Candidatus Electrothrix marina</name>
    <dbReference type="NCBI Taxonomy" id="1859130"/>
    <lineage>
        <taxon>Bacteria</taxon>
        <taxon>Pseudomonadati</taxon>
        <taxon>Thermodesulfobacteriota</taxon>
        <taxon>Desulfobulbia</taxon>
        <taxon>Desulfobulbales</taxon>
        <taxon>Desulfobulbaceae</taxon>
        <taxon>Candidatus Electrothrix</taxon>
    </lineage>
</organism>
<keyword evidence="1" id="KW-0812">Transmembrane</keyword>
<sequence>MSFGNIITSSANEGSSEGFKQVTLDDNLLIFGSITIQIQNISRLTSYIMKRTCKYRLIMIFLNINSLPLPFIGLSEMNDSGLIDIGIGFHIHIGFIMIVSFILLLLLLDALFYKRYGVQIQTDGGTIDQLITKDKETSTELWMRLIVLIKNYNRHEVSGPITLYENCKIKMGDHVLGDKFSEIENSFIKNRSENIEE</sequence>
<evidence type="ECO:0000256" key="1">
    <source>
        <dbReference type="SAM" id="Phobius"/>
    </source>
</evidence>